<sequence>MKQVLLSFFVVGFVLLAGCSNSNEIVFSSEASFSVEERYYSDEKDHYSLLILGDENVGKIDWFDWQEENNIRNVNTFNFAKLTPEEAKKRFKFLELEELPAYLAFDNNNIVLQTNNEEELIKFLQDKVPESWNY</sequence>
<dbReference type="AlphaFoldDB" id="A0A2A2IAD4"/>
<organism evidence="1 2">
    <name type="scientific">Virgibacillus profundi</name>
    <dbReference type="NCBI Taxonomy" id="2024555"/>
    <lineage>
        <taxon>Bacteria</taxon>
        <taxon>Bacillati</taxon>
        <taxon>Bacillota</taxon>
        <taxon>Bacilli</taxon>
        <taxon>Bacillales</taxon>
        <taxon>Bacillaceae</taxon>
        <taxon>Virgibacillus</taxon>
    </lineage>
</organism>
<dbReference type="Proteomes" id="UP000218887">
    <property type="component" value="Unassembled WGS sequence"/>
</dbReference>
<dbReference type="OrthoDB" id="2876178at2"/>
<dbReference type="EMBL" id="NPOA01000011">
    <property type="protein sequence ID" value="PAV28597.1"/>
    <property type="molecule type" value="Genomic_DNA"/>
</dbReference>
<evidence type="ECO:0000313" key="1">
    <source>
        <dbReference type="EMBL" id="PAV28597.1"/>
    </source>
</evidence>
<protein>
    <submittedName>
        <fullName evidence="1">Uncharacterized protein</fullName>
    </submittedName>
</protein>
<name>A0A2A2IAD4_9BACI</name>
<dbReference type="RefSeq" id="WP_095656365.1">
    <property type="nucleotide sequence ID" value="NZ_NPOA01000011.1"/>
</dbReference>
<proteinExistence type="predicted"/>
<accession>A0A2A2IAD4</accession>
<evidence type="ECO:0000313" key="2">
    <source>
        <dbReference type="Proteomes" id="UP000218887"/>
    </source>
</evidence>
<keyword evidence="2" id="KW-1185">Reference proteome</keyword>
<dbReference type="PROSITE" id="PS51257">
    <property type="entry name" value="PROKAR_LIPOPROTEIN"/>
    <property type="match status" value="1"/>
</dbReference>
<reference evidence="1 2" key="1">
    <citation type="submission" date="2017-08" db="EMBL/GenBank/DDBJ databases">
        <title>Virgibacillus indicus sp. nov. and Virgibacillus profoundi sp. nov, two moderately halophilic bacteria isolated from marine sediment by using the Microfluidic Streak Plate.</title>
        <authorList>
            <person name="Xu B."/>
            <person name="Hu B."/>
            <person name="Wang J."/>
            <person name="Zhu Y."/>
            <person name="Huang L."/>
            <person name="Du W."/>
            <person name="Huang Y."/>
        </authorList>
    </citation>
    <scope>NUCLEOTIDE SEQUENCE [LARGE SCALE GENOMIC DNA]</scope>
    <source>
        <strain evidence="1 2">IO3-P3-H5</strain>
    </source>
</reference>
<gene>
    <name evidence="1" type="ORF">CIL05_14970</name>
</gene>
<comment type="caution">
    <text evidence="1">The sequence shown here is derived from an EMBL/GenBank/DDBJ whole genome shotgun (WGS) entry which is preliminary data.</text>
</comment>